<proteinExistence type="predicted"/>
<dbReference type="KEGG" id="bic:LMTR13_07840"/>
<dbReference type="AlphaFoldDB" id="A0A1B1UBK5"/>
<dbReference type="EMBL" id="CP016428">
    <property type="protein sequence ID" value="ANW00111.1"/>
    <property type="molecule type" value="Genomic_DNA"/>
</dbReference>
<evidence type="ECO:0000313" key="1">
    <source>
        <dbReference type="EMBL" id="ANW00111.1"/>
    </source>
</evidence>
<reference evidence="1 2" key="1">
    <citation type="submission" date="2016-07" db="EMBL/GenBank/DDBJ databases">
        <title>Complete genome sequence of Bradyrhizobium icense LMTR 13T, a potential inoculant strain isolated from lima bean (Phaseolus lunatus) in Peru.</title>
        <authorList>
            <person name="Ormeno-Orrillo E."/>
            <person name="Duran D."/>
            <person name="Rogel M.A."/>
            <person name="Rey L."/>
            <person name="Imperial J."/>
            <person name="Ruiz-Argueso T."/>
            <person name="Martinez-Romero E."/>
        </authorList>
    </citation>
    <scope>NUCLEOTIDE SEQUENCE [LARGE SCALE GENOMIC DNA]</scope>
    <source>
        <strain evidence="1 2">LMTR 13</strain>
    </source>
</reference>
<name>A0A1B1UBK5_9BRAD</name>
<accession>A0A1B1UBK5</accession>
<sequence length="105" mass="11338">MIADDIQKVGFADHPKDVVKLAKGYLALEVRCAALEAEHDAWKKHAHESEHGKPIPTEDCKNFVHITVVKYRVGGKYQYGYSVSGMLRVGEALSGAGLTDAGGQG</sequence>
<protein>
    <submittedName>
        <fullName evidence="1">Uncharacterized protein</fullName>
    </submittedName>
</protein>
<gene>
    <name evidence="1" type="ORF">LMTR13_07840</name>
</gene>
<dbReference type="Proteomes" id="UP000092839">
    <property type="component" value="Chromosome"/>
</dbReference>
<organism evidence="1 2">
    <name type="scientific">Bradyrhizobium icense</name>
    <dbReference type="NCBI Taxonomy" id="1274631"/>
    <lineage>
        <taxon>Bacteria</taxon>
        <taxon>Pseudomonadati</taxon>
        <taxon>Pseudomonadota</taxon>
        <taxon>Alphaproteobacteria</taxon>
        <taxon>Hyphomicrobiales</taxon>
        <taxon>Nitrobacteraceae</taxon>
        <taxon>Bradyrhizobium</taxon>
    </lineage>
</organism>
<evidence type="ECO:0000313" key="2">
    <source>
        <dbReference type="Proteomes" id="UP000092839"/>
    </source>
</evidence>
<keyword evidence="2" id="KW-1185">Reference proteome</keyword>